<evidence type="ECO:0000259" key="1">
    <source>
        <dbReference type="Pfam" id="PF00646"/>
    </source>
</evidence>
<comment type="caution">
    <text evidence="3">The sequence shown here is derived from an EMBL/GenBank/DDBJ whole genome shotgun (WGS) entry which is preliminary data.</text>
</comment>
<accession>A0AAN9FFV7</accession>
<dbReference type="SUPFAM" id="SSF81383">
    <property type="entry name" value="F-box domain"/>
    <property type="match status" value="1"/>
</dbReference>
<keyword evidence="4" id="KW-1185">Reference proteome</keyword>
<dbReference type="InterPro" id="IPR055411">
    <property type="entry name" value="LRR_FXL15/At3g58940/PEG3-like"/>
</dbReference>
<organism evidence="3 4">
    <name type="scientific">Crotalaria pallida</name>
    <name type="common">Smooth rattlebox</name>
    <name type="synonym">Crotalaria striata</name>
    <dbReference type="NCBI Taxonomy" id="3830"/>
    <lineage>
        <taxon>Eukaryota</taxon>
        <taxon>Viridiplantae</taxon>
        <taxon>Streptophyta</taxon>
        <taxon>Embryophyta</taxon>
        <taxon>Tracheophyta</taxon>
        <taxon>Spermatophyta</taxon>
        <taxon>Magnoliopsida</taxon>
        <taxon>eudicotyledons</taxon>
        <taxon>Gunneridae</taxon>
        <taxon>Pentapetalae</taxon>
        <taxon>rosids</taxon>
        <taxon>fabids</taxon>
        <taxon>Fabales</taxon>
        <taxon>Fabaceae</taxon>
        <taxon>Papilionoideae</taxon>
        <taxon>50 kb inversion clade</taxon>
        <taxon>genistoids sensu lato</taxon>
        <taxon>core genistoids</taxon>
        <taxon>Crotalarieae</taxon>
        <taxon>Crotalaria</taxon>
    </lineage>
</organism>
<dbReference type="InterPro" id="IPR001810">
    <property type="entry name" value="F-box_dom"/>
</dbReference>
<dbReference type="Pfam" id="PF00646">
    <property type="entry name" value="F-box"/>
    <property type="match status" value="1"/>
</dbReference>
<dbReference type="PANTHER" id="PTHR34145">
    <property type="entry name" value="OS02G0105600 PROTEIN"/>
    <property type="match status" value="1"/>
</dbReference>
<evidence type="ECO:0000313" key="3">
    <source>
        <dbReference type="EMBL" id="KAK7274894.1"/>
    </source>
</evidence>
<dbReference type="Pfam" id="PF24758">
    <property type="entry name" value="LRR_At5g56370"/>
    <property type="match status" value="1"/>
</dbReference>
<reference evidence="3 4" key="1">
    <citation type="submission" date="2024-01" db="EMBL/GenBank/DDBJ databases">
        <title>The genomes of 5 underutilized Papilionoideae crops provide insights into root nodulation and disease resistanc.</title>
        <authorList>
            <person name="Yuan L."/>
        </authorList>
    </citation>
    <scope>NUCLEOTIDE SEQUENCE [LARGE SCALE GENOMIC DNA]</scope>
    <source>
        <strain evidence="3">ZHUSHIDOU_FW_LH</strain>
        <tissue evidence="3">Leaf</tissue>
    </source>
</reference>
<proteinExistence type="predicted"/>
<dbReference type="Proteomes" id="UP001372338">
    <property type="component" value="Unassembled WGS sequence"/>
</dbReference>
<dbReference type="PANTHER" id="PTHR34145:SF28">
    <property type="entry name" value="F-BOX DOMAIN-CONTAINING PROTEIN"/>
    <property type="match status" value="1"/>
</dbReference>
<evidence type="ECO:0000313" key="4">
    <source>
        <dbReference type="Proteomes" id="UP001372338"/>
    </source>
</evidence>
<evidence type="ECO:0000259" key="2">
    <source>
        <dbReference type="Pfam" id="PF24758"/>
    </source>
</evidence>
<dbReference type="Gene3D" id="3.80.10.10">
    <property type="entry name" value="Ribonuclease Inhibitor"/>
    <property type="match status" value="1"/>
</dbReference>
<sequence length="429" mass="49977">MDRISHLPEGILHKIMSMLPEEDVAETLVLSKTWFRTWSSFPFLDFDESQTSIYYDVEKYGIDDIMWERRNTFYNFVDKSLLRFQNQGSNIKQIKLSLINKVAYPRIDYWMKLASKCGVEVLHIKFMDEDPLSPDTRSPRLFPNGNKFVRECYDIPSSLLEIKSLINLSLERCFLFDQGHLNHPIKLSSLKVLCLRRVEFRDKQVFQNLLASCPSIEYITLYSCYGIDYVSMHDLSKLKGVTIVQCSSIMAGLEVDAPSLENFHLHLQGNIYERAKTTIKIDKCMNLNKLFMKSLKLSDEWFLQHRHIFTLLQTLELRYCIMPTVINMSFPQLKVIKLEMCDTLEKAYIDAPNLNLCDYTKYYHGGNFPSISFLNCSSESKINVNLFIRGGAWNFLKLREFFQEFKCTNISAILHICSSPYGVVSVFIT</sequence>
<dbReference type="SUPFAM" id="SSF52047">
    <property type="entry name" value="RNI-like"/>
    <property type="match status" value="1"/>
</dbReference>
<protein>
    <recommendedName>
        <fullName evidence="5">F-box domain-containing protein</fullName>
    </recommendedName>
</protein>
<gene>
    <name evidence="3" type="ORF">RIF29_15995</name>
</gene>
<dbReference type="InterPro" id="IPR032675">
    <property type="entry name" value="LRR_dom_sf"/>
</dbReference>
<dbReference type="InterPro" id="IPR036047">
    <property type="entry name" value="F-box-like_dom_sf"/>
</dbReference>
<dbReference type="EMBL" id="JAYWIO010000003">
    <property type="protein sequence ID" value="KAK7274894.1"/>
    <property type="molecule type" value="Genomic_DNA"/>
</dbReference>
<name>A0AAN9FFV7_CROPI</name>
<feature type="domain" description="F-box/LRR-repeat protein 15/At3g58940/PEG3-like LRR" evidence="2">
    <location>
        <begin position="152"/>
        <end position="289"/>
    </location>
</feature>
<feature type="domain" description="F-box" evidence="1">
    <location>
        <begin position="4"/>
        <end position="44"/>
    </location>
</feature>
<dbReference type="InterPro" id="IPR053772">
    <property type="entry name" value="At1g61320/At1g61330-like"/>
</dbReference>
<dbReference type="AlphaFoldDB" id="A0AAN9FFV7"/>
<evidence type="ECO:0008006" key="5">
    <source>
        <dbReference type="Google" id="ProtNLM"/>
    </source>
</evidence>